<proteinExistence type="predicted"/>
<gene>
    <name evidence="1" type="ORF">HYC85_023659</name>
</gene>
<evidence type="ECO:0000313" key="2">
    <source>
        <dbReference type="Proteomes" id="UP000593564"/>
    </source>
</evidence>
<comment type="caution">
    <text evidence="1">The sequence shown here is derived from an EMBL/GenBank/DDBJ whole genome shotgun (WGS) entry which is preliminary data.</text>
</comment>
<reference evidence="1 2" key="2">
    <citation type="submission" date="2020-07" db="EMBL/GenBank/DDBJ databases">
        <title>Genome assembly of wild tea tree DASZ reveals pedigree and selection history of tea varieties.</title>
        <authorList>
            <person name="Zhang W."/>
        </authorList>
    </citation>
    <scope>NUCLEOTIDE SEQUENCE [LARGE SCALE GENOMIC DNA]</scope>
    <source>
        <strain evidence="2">cv. G240</strain>
        <tissue evidence="1">Leaf</tissue>
    </source>
</reference>
<keyword evidence="2" id="KW-1185">Reference proteome</keyword>
<organism evidence="1 2">
    <name type="scientific">Camellia sinensis</name>
    <name type="common">Tea plant</name>
    <name type="synonym">Thea sinensis</name>
    <dbReference type="NCBI Taxonomy" id="4442"/>
    <lineage>
        <taxon>Eukaryota</taxon>
        <taxon>Viridiplantae</taxon>
        <taxon>Streptophyta</taxon>
        <taxon>Embryophyta</taxon>
        <taxon>Tracheophyta</taxon>
        <taxon>Spermatophyta</taxon>
        <taxon>Magnoliopsida</taxon>
        <taxon>eudicotyledons</taxon>
        <taxon>Gunneridae</taxon>
        <taxon>Pentapetalae</taxon>
        <taxon>asterids</taxon>
        <taxon>Ericales</taxon>
        <taxon>Theaceae</taxon>
        <taxon>Camellia</taxon>
    </lineage>
</organism>
<reference evidence="2" key="1">
    <citation type="journal article" date="2020" name="Nat. Commun.">
        <title>Genome assembly of wild tea tree DASZ reveals pedigree and selection history of tea varieties.</title>
        <authorList>
            <person name="Zhang W."/>
            <person name="Zhang Y."/>
            <person name="Qiu H."/>
            <person name="Guo Y."/>
            <person name="Wan H."/>
            <person name="Zhang X."/>
            <person name="Scossa F."/>
            <person name="Alseekh S."/>
            <person name="Zhang Q."/>
            <person name="Wang P."/>
            <person name="Xu L."/>
            <person name="Schmidt M.H."/>
            <person name="Jia X."/>
            <person name="Li D."/>
            <person name="Zhu A."/>
            <person name="Guo F."/>
            <person name="Chen W."/>
            <person name="Ni D."/>
            <person name="Usadel B."/>
            <person name="Fernie A.R."/>
            <person name="Wen W."/>
        </authorList>
    </citation>
    <scope>NUCLEOTIDE SEQUENCE [LARGE SCALE GENOMIC DNA]</scope>
    <source>
        <strain evidence="2">cv. G240</strain>
    </source>
</reference>
<name>A0A7J7GF82_CAMSI</name>
<accession>A0A7J7GF82</accession>
<dbReference type="AlphaFoldDB" id="A0A7J7GF82"/>
<evidence type="ECO:0000313" key="1">
    <source>
        <dbReference type="EMBL" id="KAF5939400.1"/>
    </source>
</evidence>
<dbReference type="Proteomes" id="UP000593564">
    <property type="component" value="Unassembled WGS sequence"/>
</dbReference>
<dbReference type="EMBL" id="JACBKZ010000011">
    <property type="protein sequence ID" value="KAF5939400.1"/>
    <property type="molecule type" value="Genomic_DNA"/>
</dbReference>
<sequence length="50" mass="5505">MKHEGIYDTGRPPILERISTLETNGSRPLLLTRCLAGSNQCTEQAPPEIP</sequence>
<protein>
    <submittedName>
        <fullName evidence="1">Uncharacterized protein</fullName>
    </submittedName>
</protein>